<evidence type="ECO:0000256" key="1">
    <source>
        <dbReference type="SAM" id="MobiDB-lite"/>
    </source>
</evidence>
<gene>
    <name evidence="4" type="ORF">ACFO3F_06055</name>
</gene>
<feature type="transmembrane region" description="Helical" evidence="2">
    <location>
        <begin position="178"/>
        <end position="197"/>
    </location>
</feature>
<comment type="caution">
    <text evidence="4">The sequence shown here is derived from an EMBL/GenBank/DDBJ whole genome shotgun (WGS) entry which is preliminary data.</text>
</comment>
<evidence type="ECO:0000313" key="5">
    <source>
        <dbReference type="Proteomes" id="UP001595955"/>
    </source>
</evidence>
<dbReference type="InterPro" id="IPR005804">
    <property type="entry name" value="FA_desaturase_dom"/>
</dbReference>
<evidence type="ECO:0000259" key="3">
    <source>
        <dbReference type="Pfam" id="PF00487"/>
    </source>
</evidence>
<sequence length="368" mass="40869">MSHTLDTPRPAEGAARPTGASARERQVSTFTALTAQVQAAGLMRRAYGYYWSKLIGLTLLLVGVLVAFVVIGDTWWQMVTAVVLALVLTQIAFLGHDAAHRQIFVSGKWNEWVSLIVINLFAGMGHGWWNRKHNKHHAAPNKLGADPDIAPGVLAFTPQAAEERKTPLTRWLATKQGYFFYPLLLLEGVNLHIQGLKRVLTPGDVKHRWVELAFILIRLGGFTALAFIVLSPGKAVAFLAIQVMLFGFYLGMSFAPNHIGMPIVPATMKVDFLSRQVLMSRNVTGGRWVDTFMGGLNFQVEHHLFPSMARPNLRKVAPIVRRYCDELGVKYTETSMSESYRAVTTYINRVGRGGLDVWVCPLATSTRV</sequence>
<dbReference type="RefSeq" id="WP_122822809.1">
    <property type="nucleotide sequence ID" value="NZ_CP033325.1"/>
</dbReference>
<feature type="transmembrane region" description="Helical" evidence="2">
    <location>
        <begin position="78"/>
        <end position="99"/>
    </location>
</feature>
<reference evidence="5" key="1">
    <citation type="journal article" date="2019" name="Int. J. Syst. Evol. Microbiol.">
        <title>The Global Catalogue of Microorganisms (GCM) 10K type strain sequencing project: providing services to taxonomists for standard genome sequencing and annotation.</title>
        <authorList>
            <consortium name="The Broad Institute Genomics Platform"/>
            <consortium name="The Broad Institute Genome Sequencing Center for Infectious Disease"/>
            <person name="Wu L."/>
            <person name="Ma J."/>
        </authorList>
    </citation>
    <scope>NUCLEOTIDE SEQUENCE [LARGE SCALE GENOMIC DNA]</scope>
    <source>
        <strain evidence="5">JCM 3369</strain>
    </source>
</reference>
<dbReference type="PANTHER" id="PTHR19353:SF19">
    <property type="entry name" value="DELTA(5) FATTY ACID DESATURASE C-RELATED"/>
    <property type="match status" value="1"/>
</dbReference>
<evidence type="ECO:0000313" key="4">
    <source>
        <dbReference type="EMBL" id="MFC4554805.1"/>
    </source>
</evidence>
<feature type="domain" description="Fatty acid desaturase" evidence="3">
    <location>
        <begin position="74"/>
        <end position="334"/>
    </location>
</feature>
<keyword evidence="2" id="KW-1133">Transmembrane helix</keyword>
<dbReference type="InterPro" id="IPR012171">
    <property type="entry name" value="Fatty_acid_desaturase"/>
</dbReference>
<dbReference type="Pfam" id="PF00487">
    <property type="entry name" value="FA_desaturase"/>
    <property type="match status" value="1"/>
</dbReference>
<feature type="transmembrane region" description="Helical" evidence="2">
    <location>
        <begin position="209"/>
        <end position="230"/>
    </location>
</feature>
<keyword evidence="2" id="KW-0472">Membrane</keyword>
<feature type="transmembrane region" description="Helical" evidence="2">
    <location>
        <begin position="54"/>
        <end position="72"/>
    </location>
</feature>
<keyword evidence="2" id="KW-0812">Transmembrane</keyword>
<dbReference type="EMBL" id="JBHSGF010000003">
    <property type="protein sequence ID" value="MFC4554805.1"/>
    <property type="molecule type" value="Genomic_DNA"/>
</dbReference>
<dbReference type="PANTHER" id="PTHR19353">
    <property type="entry name" value="FATTY ACID DESATURASE 2"/>
    <property type="match status" value="1"/>
</dbReference>
<evidence type="ECO:0000256" key="2">
    <source>
        <dbReference type="SAM" id="Phobius"/>
    </source>
</evidence>
<dbReference type="CDD" id="cd03506">
    <property type="entry name" value="Delta6-FADS-like"/>
    <property type="match status" value="1"/>
</dbReference>
<accession>A0ABV9D9T7</accession>
<feature type="transmembrane region" description="Helical" evidence="2">
    <location>
        <begin position="236"/>
        <end position="255"/>
    </location>
</feature>
<feature type="region of interest" description="Disordered" evidence="1">
    <location>
        <begin position="1"/>
        <end position="24"/>
    </location>
</feature>
<proteinExistence type="predicted"/>
<dbReference type="PIRSF" id="PIRSF015921">
    <property type="entry name" value="FA_sphinglp_des"/>
    <property type="match status" value="1"/>
</dbReference>
<dbReference type="Proteomes" id="UP001595955">
    <property type="component" value="Unassembled WGS sequence"/>
</dbReference>
<organism evidence="4 5">
    <name type="scientific">Georgenia faecalis</name>
    <dbReference type="NCBI Taxonomy" id="2483799"/>
    <lineage>
        <taxon>Bacteria</taxon>
        <taxon>Bacillati</taxon>
        <taxon>Actinomycetota</taxon>
        <taxon>Actinomycetes</taxon>
        <taxon>Micrococcales</taxon>
        <taxon>Bogoriellaceae</taxon>
        <taxon>Georgenia</taxon>
    </lineage>
</organism>
<keyword evidence="5" id="KW-1185">Reference proteome</keyword>
<protein>
    <submittedName>
        <fullName evidence="4">Fatty acid desaturase family protein</fullName>
    </submittedName>
</protein>
<name>A0ABV9D9T7_9MICO</name>